<reference evidence="1 2" key="1">
    <citation type="submission" date="2024-10" db="EMBL/GenBank/DDBJ databases">
        <title>The Natural Products Discovery Center: Release of the First 8490 Sequenced Strains for Exploring Actinobacteria Biosynthetic Diversity.</title>
        <authorList>
            <person name="Kalkreuter E."/>
            <person name="Kautsar S.A."/>
            <person name="Yang D."/>
            <person name="Bader C.D."/>
            <person name="Teijaro C.N."/>
            <person name="Fluegel L."/>
            <person name="Davis C.M."/>
            <person name="Simpson J.R."/>
            <person name="Lauterbach L."/>
            <person name="Steele A.D."/>
            <person name="Gui C."/>
            <person name="Meng S."/>
            <person name="Li G."/>
            <person name="Viehrig K."/>
            <person name="Ye F."/>
            <person name="Su P."/>
            <person name="Kiefer A.F."/>
            <person name="Nichols A."/>
            <person name="Cepeda A.J."/>
            <person name="Yan W."/>
            <person name="Fan B."/>
            <person name="Jiang Y."/>
            <person name="Adhikari A."/>
            <person name="Zheng C.-J."/>
            <person name="Schuster L."/>
            <person name="Cowan T.M."/>
            <person name="Smanski M.J."/>
            <person name="Chevrette M.G."/>
            <person name="De Carvalho L.P.S."/>
            <person name="Shen B."/>
        </authorList>
    </citation>
    <scope>NUCLEOTIDE SEQUENCE [LARGE SCALE GENOMIC DNA]</scope>
    <source>
        <strain evidence="1 2">NPDC003040</strain>
    </source>
</reference>
<evidence type="ECO:0000313" key="1">
    <source>
        <dbReference type="EMBL" id="MFF3224125.1"/>
    </source>
</evidence>
<accession>A0ABW6QSB2</accession>
<evidence type="ECO:0000313" key="2">
    <source>
        <dbReference type="Proteomes" id="UP001601948"/>
    </source>
</evidence>
<protein>
    <submittedName>
        <fullName evidence="1">Uncharacterized protein</fullName>
    </submittedName>
</protein>
<dbReference type="RefSeq" id="WP_387717473.1">
    <property type="nucleotide sequence ID" value="NZ_JBIAPI010000002.1"/>
</dbReference>
<organism evidence="1 2">
    <name type="scientific">Nocardia suismassiliense</name>
    <dbReference type="NCBI Taxonomy" id="2077092"/>
    <lineage>
        <taxon>Bacteria</taxon>
        <taxon>Bacillati</taxon>
        <taxon>Actinomycetota</taxon>
        <taxon>Actinomycetes</taxon>
        <taxon>Mycobacteriales</taxon>
        <taxon>Nocardiaceae</taxon>
        <taxon>Nocardia</taxon>
    </lineage>
</organism>
<gene>
    <name evidence="1" type="ORF">ACFYV7_15135</name>
</gene>
<proteinExistence type="predicted"/>
<sequence>MNLKFLGRGGSDSGACPSLYATGEDTYLVQGWKTPEHGIVEIPHLLTGFTEPDTFIGSTMTDTGRGTFTVVGRPVTEPEVLSMLTLAGDETAIEVPMRKREFYGNAAASER</sequence>
<keyword evidence="2" id="KW-1185">Reference proteome</keyword>
<dbReference type="Proteomes" id="UP001601948">
    <property type="component" value="Unassembled WGS sequence"/>
</dbReference>
<comment type="caution">
    <text evidence="1">The sequence shown here is derived from an EMBL/GenBank/DDBJ whole genome shotgun (WGS) entry which is preliminary data.</text>
</comment>
<dbReference type="EMBL" id="JBIAPI010000002">
    <property type="protein sequence ID" value="MFF3224125.1"/>
    <property type="molecule type" value="Genomic_DNA"/>
</dbReference>
<name>A0ABW6QSB2_9NOCA</name>